<evidence type="ECO:0000256" key="1">
    <source>
        <dbReference type="PROSITE-ProRule" id="PRU00175"/>
    </source>
</evidence>
<dbReference type="InterPro" id="IPR001841">
    <property type="entry name" value="Znf_RING"/>
</dbReference>
<organism evidence="4 5">
    <name type="scientific">Trema orientale</name>
    <name type="common">Charcoal tree</name>
    <name type="synonym">Celtis orientalis</name>
    <dbReference type="NCBI Taxonomy" id="63057"/>
    <lineage>
        <taxon>Eukaryota</taxon>
        <taxon>Viridiplantae</taxon>
        <taxon>Streptophyta</taxon>
        <taxon>Embryophyta</taxon>
        <taxon>Tracheophyta</taxon>
        <taxon>Spermatophyta</taxon>
        <taxon>Magnoliopsida</taxon>
        <taxon>eudicotyledons</taxon>
        <taxon>Gunneridae</taxon>
        <taxon>Pentapetalae</taxon>
        <taxon>rosids</taxon>
        <taxon>fabids</taxon>
        <taxon>Rosales</taxon>
        <taxon>Cannabaceae</taxon>
        <taxon>Trema</taxon>
    </lineage>
</organism>
<feature type="domain" description="RING-type" evidence="3">
    <location>
        <begin position="96"/>
        <end position="138"/>
    </location>
</feature>
<comment type="caution">
    <text evidence="4">The sequence shown here is derived from an EMBL/GenBank/DDBJ whole genome shotgun (WGS) entry which is preliminary data.</text>
</comment>
<keyword evidence="2" id="KW-0812">Transmembrane</keyword>
<dbReference type="SUPFAM" id="SSF57850">
    <property type="entry name" value="RING/U-box"/>
    <property type="match status" value="1"/>
</dbReference>
<evidence type="ECO:0000313" key="5">
    <source>
        <dbReference type="Proteomes" id="UP000237000"/>
    </source>
</evidence>
<dbReference type="Proteomes" id="UP000237000">
    <property type="component" value="Unassembled WGS sequence"/>
</dbReference>
<proteinExistence type="predicted"/>
<evidence type="ECO:0000259" key="3">
    <source>
        <dbReference type="PROSITE" id="PS50089"/>
    </source>
</evidence>
<sequence>MLSSTELVASFLIVIIIVALISYCISRRITHLPGVIRDDQNSNIITSTAGDTKNDAVTIDEAALQRFPKLSYSQLAESRGGGGDCSRAADKAFSTCSVCLADYQGSDVLRVLPDCGHVFHVRCVDPWLRLRPTCPLCRNTPNVAASVESSSVTVDVVSSPAPPIGERYNEIPGIDLWAPQMWSTGRL</sequence>
<dbReference type="Gene3D" id="3.30.40.10">
    <property type="entry name" value="Zinc/RING finger domain, C3HC4 (zinc finger)"/>
    <property type="match status" value="1"/>
</dbReference>
<keyword evidence="2" id="KW-0472">Membrane</keyword>
<evidence type="ECO:0000313" key="4">
    <source>
        <dbReference type="EMBL" id="POO03873.1"/>
    </source>
</evidence>
<dbReference type="InParanoid" id="A0A2P5G1E6"/>
<reference evidence="5" key="1">
    <citation type="submission" date="2016-06" db="EMBL/GenBank/DDBJ databases">
        <title>Parallel loss of symbiosis genes in relatives of nitrogen-fixing non-legume Parasponia.</title>
        <authorList>
            <person name="Van Velzen R."/>
            <person name="Holmer R."/>
            <person name="Bu F."/>
            <person name="Rutten L."/>
            <person name="Van Zeijl A."/>
            <person name="Liu W."/>
            <person name="Santuari L."/>
            <person name="Cao Q."/>
            <person name="Sharma T."/>
            <person name="Shen D."/>
            <person name="Roswanjaya Y."/>
            <person name="Wardhani T."/>
            <person name="Kalhor M.S."/>
            <person name="Jansen J."/>
            <person name="Van den Hoogen J."/>
            <person name="Gungor B."/>
            <person name="Hartog M."/>
            <person name="Hontelez J."/>
            <person name="Verver J."/>
            <person name="Yang W.-C."/>
            <person name="Schijlen E."/>
            <person name="Repin R."/>
            <person name="Schilthuizen M."/>
            <person name="Schranz E."/>
            <person name="Heidstra R."/>
            <person name="Miyata K."/>
            <person name="Fedorova E."/>
            <person name="Kohlen W."/>
            <person name="Bisseling T."/>
            <person name="Smit S."/>
            <person name="Geurts R."/>
        </authorList>
    </citation>
    <scope>NUCLEOTIDE SEQUENCE [LARGE SCALE GENOMIC DNA]</scope>
    <source>
        <strain evidence="5">cv. RG33-2</strain>
    </source>
</reference>
<dbReference type="Pfam" id="PF13639">
    <property type="entry name" value="zf-RING_2"/>
    <property type="match status" value="1"/>
</dbReference>
<keyword evidence="1" id="KW-0862">Zinc</keyword>
<keyword evidence="1" id="KW-0863">Zinc-finger</keyword>
<dbReference type="STRING" id="63057.A0A2P5G1E6"/>
<feature type="transmembrane region" description="Helical" evidence="2">
    <location>
        <begin position="6"/>
        <end position="25"/>
    </location>
</feature>
<gene>
    <name evidence="4" type="ORF">TorRG33x02_001770</name>
</gene>
<evidence type="ECO:0000256" key="2">
    <source>
        <dbReference type="SAM" id="Phobius"/>
    </source>
</evidence>
<dbReference type="EMBL" id="JXTC01000001">
    <property type="protein sequence ID" value="POO03873.1"/>
    <property type="molecule type" value="Genomic_DNA"/>
</dbReference>
<keyword evidence="1" id="KW-0479">Metal-binding</keyword>
<dbReference type="OrthoDB" id="8062037at2759"/>
<dbReference type="CDD" id="cd16461">
    <property type="entry name" value="RING-H2_EL5-like"/>
    <property type="match status" value="1"/>
</dbReference>
<protein>
    <submittedName>
        <fullName evidence="4">43kDa postsynaptic protein</fullName>
    </submittedName>
</protein>
<dbReference type="PROSITE" id="PS50089">
    <property type="entry name" value="ZF_RING_2"/>
    <property type="match status" value="1"/>
</dbReference>
<dbReference type="PANTHER" id="PTHR46719:SF7">
    <property type="entry name" value="RING-H2 FINGER PROTEIN ATL71-RELATED"/>
    <property type="match status" value="1"/>
</dbReference>
<dbReference type="InterPro" id="IPR013083">
    <property type="entry name" value="Znf_RING/FYVE/PHD"/>
</dbReference>
<dbReference type="SMART" id="SM00184">
    <property type="entry name" value="RING"/>
    <property type="match status" value="1"/>
</dbReference>
<keyword evidence="2" id="KW-1133">Transmembrane helix</keyword>
<name>A0A2P5G1E6_TREOI</name>
<accession>A0A2P5G1E6</accession>
<keyword evidence="5" id="KW-1185">Reference proteome</keyword>
<dbReference type="AlphaFoldDB" id="A0A2P5G1E6"/>
<dbReference type="PANTHER" id="PTHR46719">
    <property type="entry name" value="TRANSCRIPTION FACTOR C2H2 FAMILY-RELATED"/>
    <property type="match status" value="1"/>
</dbReference>
<dbReference type="GO" id="GO:0008270">
    <property type="term" value="F:zinc ion binding"/>
    <property type="evidence" value="ECO:0007669"/>
    <property type="project" value="UniProtKB-KW"/>
</dbReference>
<dbReference type="InterPro" id="IPR045899">
    <property type="entry name" value="ATL71-like"/>
</dbReference>